<evidence type="ECO:0000313" key="9">
    <source>
        <dbReference type="Proteomes" id="UP001597033"/>
    </source>
</evidence>
<feature type="compositionally biased region" description="Gly residues" evidence="4">
    <location>
        <begin position="241"/>
        <end position="252"/>
    </location>
</feature>
<protein>
    <submittedName>
        <fullName evidence="8">PilN family type IVB pilus formation outer membrane protein</fullName>
    </submittedName>
</protein>
<dbReference type="NCBIfam" id="TIGR02520">
    <property type="entry name" value="pilus_B_mal_scr"/>
    <property type="match status" value="1"/>
</dbReference>
<dbReference type="InterPro" id="IPR004846">
    <property type="entry name" value="T2SS/T3SS_dom"/>
</dbReference>
<sequence length="563" mass="58769">MHRFRNAAVTALATVLLASCSTFHTAPETEREARSSIGEADALLESIRTGNPAPSAFQVIDNADYVPPKPKRIERAASLPMRCDIEFRPGGPVTLLEVSQKINKDCGFQVRITPDAIDALSSAGSGSANSSGDAGAAPLPPLPLVPSMGGAIGPTASLNYGPRADQISIFYKGDVSGLLNAIAARFGLSWKYSDGGVTIYHLDTRIFRVFSIPTATDVQSTVTSGTTTAMGTSGGAMGAGGASAGASGGVSGEAGTKQSTTVSLTTSPAEDLTRSVESMLTRGKGRAFFSKSNATLTVTDTPEVLDRIALLVDELNANATTQVLLNIKVVSVQLNDSDELGIKWDLIYTNLAQEYGLGLTNGFQNSADAVSGSVSILQGSSRFSGSNLVVNALAKQGVVSMVTQPSVTTLNLEPVPVQVATQTGYVAQTQTTISGGSSDFAQTSRTPGTVTTGFNMNLLPYVLPDAETVLLQFSMQMAAPPTIRSIGDETNLIEIPEVASRTFSQKVKLRSGETLILSGFDQTANRSDKSGVGSPRNWLFGGGRRATHGREVIVVLITPIIQG</sequence>
<feature type="signal peptide" evidence="5">
    <location>
        <begin position="1"/>
        <end position="26"/>
    </location>
</feature>
<keyword evidence="3" id="KW-0472">Membrane</keyword>
<comment type="caution">
    <text evidence="8">The sequence shown here is derived from an EMBL/GenBank/DDBJ whole genome shotgun (WGS) entry which is preliminary data.</text>
</comment>
<dbReference type="InterPro" id="IPR013359">
    <property type="entry name" value="Pilus_4B_PilN"/>
</dbReference>
<feature type="region of interest" description="Disordered" evidence="4">
    <location>
        <begin position="241"/>
        <end position="268"/>
    </location>
</feature>
<dbReference type="RefSeq" id="WP_162377161.1">
    <property type="nucleotide sequence ID" value="NZ_JBHTKN010000008.1"/>
</dbReference>
<evidence type="ECO:0000256" key="5">
    <source>
        <dbReference type="SAM" id="SignalP"/>
    </source>
</evidence>
<name>A0ABW3LZ06_9GAMM</name>
<feature type="chain" id="PRO_5046833122" evidence="5">
    <location>
        <begin position="27"/>
        <end position="563"/>
    </location>
</feature>
<dbReference type="PROSITE" id="PS51257">
    <property type="entry name" value="PROKAR_LIPOPROTEIN"/>
    <property type="match status" value="1"/>
</dbReference>
<dbReference type="Proteomes" id="UP001597033">
    <property type="component" value="Unassembled WGS sequence"/>
</dbReference>
<evidence type="ECO:0000256" key="2">
    <source>
        <dbReference type="ARBA" id="ARBA00022729"/>
    </source>
</evidence>
<dbReference type="Pfam" id="PF00263">
    <property type="entry name" value="Secretin"/>
    <property type="match status" value="1"/>
</dbReference>
<reference evidence="9" key="1">
    <citation type="journal article" date="2019" name="Int. J. Syst. Evol. Microbiol.">
        <title>The Global Catalogue of Microorganisms (GCM) 10K type strain sequencing project: providing services to taxonomists for standard genome sequencing and annotation.</title>
        <authorList>
            <consortium name="The Broad Institute Genomics Platform"/>
            <consortium name="The Broad Institute Genome Sequencing Center for Infectious Disease"/>
            <person name="Wu L."/>
            <person name="Ma J."/>
        </authorList>
    </citation>
    <scope>NUCLEOTIDE SEQUENCE [LARGE SCALE GENOMIC DNA]</scope>
    <source>
        <strain evidence="9">CCUG 55854</strain>
    </source>
</reference>
<gene>
    <name evidence="8" type="ORF">ACFQ2N_12215</name>
</gene>
<evidence type="ECO:0000256" key="4">
    <source>
        <dbReference type="SAM" id="MobiDB-lite"/>
    </source>
</evidence>
<dbReference type="InterPro" id="IPR050810">
    <property type="entry name" value="Bact_Secretion_Sys_Channel"/>
</dbReference>
<dbReference type="PANTHER" id="PTHR30332:SF24">
    <property type="entry name" value="SECRETIN GSPD-RELATED"/>
    <property type="match status" value="1"/>
</dbReference>
<keyword evidence="9" id="KW-1185">Reference proteome</keyword>
<dbReference type="PANTHER" id="PTHR30332">
    <property type="entry name" value="PROBABLE GENERAL SECRETION PATHWAY PROTEIN D"/>
    <property type="match status" value="1"/>
</dbReference>
<feature type="compositionally biased region" description="Low complexity" evidence="4">
    <location>
        <begin position="121"/>
        <end position="137"/>
    </location>
</feature>
<evidence type="ECO:0000259" key="6">
    <source>
        <dbReference type="Pfam" id="PF00263"/>
    </source>
</evidence>
<accession>A0ABW3LZ06</accession>
<dbReference type="Pfam" id="PF07655">
    <property type="entry name" value="Secretin_N_2"/>
    <property type="match status" value="1"/>
</dbReference>
<dbReference type="EMBL" id="JBHTKN010000008">
    <property type="protein sequence ID" value="MFD1043108.1"/>
    <property type="molecule type" value="Genomic_DNA"/>
</dbReference>
<feature type="compositionally biased region" description="Polar residues" evidence="4">
    <location>
        <begin position="257"/>
        <end position="268"/>
    </location>
</feature>
<proteinExistence type="predicted"/>
<organism evidence="8 9">
    <name type="scientific">Pseudoxanthomonas kaohsiungensis</name>
    <dbReference type="NCBI Taxonomy" id="283923"/>
    <lineage>
        <taxon>Bacteria</taxon>
        <taxon>Pseudomonadati</taxon>
        <taxon>Pseudomonadota</taxon>
        <taxon>Gammaproteobacteria</taxon>
        <taxon>Lysobacterales</taxon>
        <taxon>Lysobacteraceae</taxon>
        <taxon>Pseudoxanthomonas</taxon>
    </lineage>
</organism>
<feature type="region of interest" description="Disordered" evidence="4">
    <location>
        <begin position="121"/>
        <end position="140"/>
    </location>
</feature>
<keyword evidence="2 5" id="KW-0732">Signal</keyword>
<evidence type="ECO:0000313" key="8">
    <source>
        <dbReference type="EMBL" id="MFD1043108.1"/>
    </source>
</evidence>
<comment type="subcellular location">
    <subcellularLocation>
        <location evidence="1">Membrane</location>
    </subcellularLocation>
</comment>
<evidence type="ECO:0000259" key="7">
    <source>
        <dbReference type="Pfam" id="PF07655"/>
    </source>
</evidence>
<evidence type="ECO:0000256" key="1">
    <source>
        <dbReference type="ARBA" id="ARBA00004370"/>
    </source>
</evidence>
<evidence type="ECO:0000256" key="3">
    <source>
        <dbReference type="ARBA" id="ARBA00023136"/>
    </source>
</evidence>
<dbReference type="InterPro" id="IPR011514">
    <property type="entry name" value="Secretin_N_2"/>
</dbReference>
<feature type="domain" description="Secretin N-terminal" evidence="7">
    <location>
        <begin position="204"/>
        <end position="293"/>
    </location>
</feature>
<feature type="domain" description="Type II/III secretion system secretin-like" evidence="6">
    <location>
        <begin position="392"/>
        <end position="561"/>
    </location>
</feature>